<dbReference type="GO" id="GO:0003887">
    <property type="term" value="F:DNA-directed DNA polymerase activity"/>
    <property type="evidence" value="ECO:0007669"/>
    <property type="project" value="InterPro"/>
</dbReference>
<dbReference type="PROSITE" id="PS50164">
    <property type="entry name" value="GIY_YIG"/>
    <property type="match status" value="1"/>
</dbReference>
<dbReference type="GO" id="GO:0009432">
    <property type="term" value="P:SOS response"/>
    <property type="evidence" value="ECO:0007669"/>
    <property type="project" value="UniProtKB-KW"/>
</dbReference>
<keyword evidence="6" id="KW-0742">SOS response</keyword>
<dbReference type="InterPro" id="IPR035901">
    <property type="entry name" value="GIY-YIG_endonuc_sf"/>
</dbReference>
<dbReference type="GO" id="GO:0004527">
    <property type="term" value="F:exonuclease activity"/>
    <property type="evidence" value="ECO:0007669"/>
    <property type="project" value="UniProtKB-KW"/>
</dbReference>
<dbReference type="Proteomes" id="UP000306552">
    <property type="component" value="Unassembled WGS sequence"/>
</dbReference>
<organism evidence="13 14">
    <name type="scientific">Mesohalobacter halotolerans</name>
    <dbReference type="NCBI Taxonomy" id="1883405"/>
    <lineage>
        <taxon>Bacteria</taxon>
        <taxon>Pseudomonadati</taxon>
        <taxon>Bacteroidota</taxon>
        <taxon>Flavobacteriia</taxon>
        <taxon>Flavobacteriales</taxon>
        <taxon>Flavobacteriaceae</taxon>
        <taxon>Mesohalobacter</taxon>
    </lineage>
</organism>
<dbReference type="NCBIfam" id="TIGR00573">
    <property type="entry name" value="dnaq"/>
    <property type="match status" value="1"/>
</dbReference>
<dbReference type="Pfam" id="PF00929">
    <property type="entry name" value="RNase_T"/>
    <property type="match status" value="1"/>
</dbReference>
<feature type="domain" description="GIY-YIG" evidence="12">
    <location>
        <begin position="195"/>
        <end position="271"/>
    </location>
</feature>
<dbReference type="FunFam" id="3.30.420.10:FF:000045">
    <property type="entry name" value="3'-5' exonuclease DinG"/>
    <property type="match status" value="1"/>
</dbReference>
<dbReference type="InterPro" id="IPR012337">
    <property type="entry name" value="RNaseH-like_sf"/>
</dbReference>
<accession>A0A4U5TQH7</accession>
<dbReference type="GO" id="GO:0003677">
    <property type="term" value="F:DNA binding"/>
    <property type="evidence" value="ECO:0007669"/>
    <property type="project" value="InterPro"/>
</dbReference>
<dbReference type="AlphaFoldDB" id="A0A4U5TQH7"/>
<reference evidence="13 14" key="1">
    <citation type="submission" date="2019-04" db="EMBL/GenBank/DDBJ databases">
        <title>Psychroflexus halotolerans sp. nov., isolated from a marine solar saltern.</title>
        <authorList>
            <person name="Feng X."/>
        </authorList>
    </citation>
    <scope>NUCLEOTIDE SEQUENCE [LARGE SCALE GENOMIC DNA]</scope>
    <source>
        <strain evidence="13 14">WDS2C27</strain>
    </source>
</reference>
<evidence type="ECO:0000256" key="7">
    <source>
        <dbReference type="ARBA" id="ARBA00025483"/>
    </source>
</evidence>
<sequence length="454" mass="52401">MYAIIDIESTGGKYNEEGITEIAIYKFDGHDVVDKFCSLINPERKIQAFVVKLTGINQEMLRFAPKFHEVAKRIVEITEDCIIVAHNAKFDYRILRTEFSRLGFDYQRQSLCTVELSKKLIPDMPSYSLGKLTKSLGIPLAKRHRAEGDAQATVKLLKLLLSKDKDKSVLNRYVRLKPKKQVDSKLLNFLDTLPQETGVYFFYDNNKNPLYVGKSKNIRKRINQHFTKDNPKSKSIQRLTEDVQFEITGNELVALLKENEFIKTLQPEFNNALTKTEFTHGVYVNKDNDDYLNFKVKPVNDKLKALTTFSNLKSAKSFLEQIVNTYELCLNKTSLGNHQKSCFNYGIKACRGACLAKEKAENYNLRAKECINRYSFEGKSFLIITKGREPGEKSLVYIKKGDIAGFAYFDLNLQIKNREILERIITPIEHQRDAKHIVQSYMRKHSNHIKIINL</sequence>
<dbReference type="InterPro" id="IPR013520">
    <property type="entry name" value="Ribonucl_H"/>
</dbReference>
<evidence type="ECO:0000259" key="12">
    <source>
        <dbReference type="PROSITE" id="PS50164"/>
    </source>
</evidence>
<evidence type="ECO:0000256" key="2">
    <source>
        <dbReference type="ARBA" id="ARBA00022769"/>
    </source>
</evidence>
<dbReference type="GO" id="GO:0006260">
    <property type="term" value="P:DNA replication"/>
    <property type="evidence" value="ECO:0007669"/>
    <property type="project" value="InterPro"/>
</dbReference>
<evidence type="ECO:0000313" key="14">
    <source>
        <dbReference type="Proteomes" id="UP000306552"/>
    </source>
</evidence>
<comment type="caution">
    <text evidence="13">The sequence shown here is derived from an EMBL/GenBank/DDBJ whole genome shotgun (WGS) entry which is preliminary data.</text>
</comment>
<dbReference type="PANTHER" id="PTHR30562">
    <property type="entry name" value="UVRC/OXIDOREDUCTASE"/>
    <property type="match status" value="1"/>
</dbReference>
<evidence type="ECO:0000256" key="8">
    <source>
        <dbReference type="ARBA" id="ARBA00026073"/>
    </source>
</evidence>
<keyword evidence="13" id="KW-0269">Exonuclease</keyword>
<keyword evidence="1" id="KW-0227">DNA damage</keyword>
<evidence type="ECO:0000256" key="9">
    <source>
        <dbReference type="ARBA" id="ARBA00040756"/>
    </source>
</evidence>
<dbReference type="InterPro" id="IPR000305">
    <property type="entry name" value="GIY-YIG_endonuc"/>
</dbReference>
<keyword evidence="2" id="KW-0228">DNA excision</keyword>
<comment type="function">
    <text evidence="7">DNA polymerase III is a complex, multichain enzyme responsible for most of the replicative synthesis in bacteria. The epsilon subunit contain the editing function and is a proofreading 3'-5' exonuclease.</text>
</comment>
<dbReference type="InterPro" id="IPR006054">
    <property type="entry name" value="DnaQ"/>
</dbReference>
<dbReference type="GO" id="GO:0009380">
    <property type="term" value="C:excinuclease repair complex"/>
    <property type="evidence" value="ECO:0007669"/>
    <property type="project" value="TreeGrafter"/>
</dbReference>
<name>A0A4U5TQH7_9FLAO</name>
<dbReference type="PANTHER" id="PTHR30562:SF10">
    <property type="entry name" value="EXCINUCLEASE CHO"/>
    <property type="match status" value="1"/>
</dbReference>
<proteinExistence type="predicted"/>
<evidence type="ECO:0000256" key="5">
    <source>
        <dbReference type="ARBA" id="ARBA00023204"/>
    </source>
</evidence>
<evidence type="ECO:0000256" key="6">
    <source>
        <dbReference type="ARBA" id="ARBA00023236"/>
    </source>
</evidence>
<dbReference type="GO" id="GO:0006289">
    <property type="term" value="P:nucleotide-excision repair"/>
    <property type="evidence" value="ECO:0007669"/>
    <property type="project" value="InterPro"/>
</dbReference>
<evidence type="ECO:0000256" key="1">
    <source>
        <dbReference type="ARBA" id="ARBA00022763"/>
    </source>
</evidence>
<evidence type="ECO:0000256" key="4">
    <source>
        <dbReference type="ARBA" id="ARBA00022881"/>
    </source>
</evidence>
<dbReference type="SMART" id="SM00479">
    <property type="entry name" value="EXOIII"/>
    <property type="match status" value="1"/>
</dbReference>
<dbReference type="SMART" id="SM00465">
    <property type="entry name" value="GIYc"/>
    <property type="match status" value="1"/>
</dbReference>
<keyword evidence="3" id="KW-0378">Hydrolase</keyword>
<dbReference type="Gene3D" id="3.30.420.10">
    <property type="entry name" value="Ribonuclease H-like superfamily/Ribonuclease H"/>
    <property type="match status" value="1"/>
</dbReference>
<evidence type="ECO:0000313" key="13">
    <source>
        <dbReference type="EMBL" id="TKS56152.1"/>
    </source>
</evidence>
<dbReference type="OrthoDB" id="9803913at2"/>
<comment type="subunit">
    <text evidence="8">DNA polymerase III contains a core (composed of alpha, epsilon and theta chains) that associates with a tau subunit. This core dimerizes to form the POLIII' complex. PolIII' associates with the gamma complex (composed of gamma, delta, delta', psi and chi chains) and with the beta chain to form the complete DNA polymerase III complex.</text>
</comment>
<dbReference type="EMBL" id="SWMU01000003">
    <property type="protein sequence ID" value="TKS56152.1"/>
    <property type="molecule type" value="Genomic_DNA"/>
</dbReference>
<keyword evidence="13" id="KW-0540">Nuclease</keyword>
<keyword evidence="5" id="KW-0234">DNA repair</keyword>
<evidence type="ECO:0000256" key="10">
    <source>
        <dbReference type="ARBA" id="ARBA00042138"/>
    </source>
</evidence>
<protein>
    <recommendedName>
        <fullName evidence="9">Excinuclease cho</fullName>
    </recommendedName>
    <alternativeName>
        <fullName evidence="11">Endonuclease cho</fullName>
    </alternativeName>
    <alternativeName>
        <fullName evidence="10">UvrC homolog protein</fullName>
    </alternativeName>
</protein>
<dbReference type="CDD" id="cd06127">
    <property type="entry name" value="DEDDh"/>
    <property type="match status" value="1"/>
</dbReference>
<dbReference type="SUPFAM" id="SSF53098">
    <property type="entry name" value="Ribonuclease H-like"/>
    <property type="match status" value="1"/>
</dbReference>
<gene>
    <name evidence="13" type="ORF">FCN74_09050</name>
</gene>
<dbReference type="InterPro" id="IPR050066">
    <property type="entry name" value="UvrABC_protein_C"/>
</dbReference>
<dbReference type="CDD" id="cd10434">
    <property type="entry name" value="GIY-YIG_UvrC_Cho"/>
    <property type="match status" value="1"/>
</dbReference>
<dbReference type="InterPro" id="IPR047296">
    <property type="entry name" value="GIY-YIG_UvrC_Cho"/>
</dbReference>
<evidence type="ECO:0000256" key="3">
    <source>
        <dbReference type="ARBA" id="ARBA00022801"/>
    </source>
</evidence>
<keyword evidence="4" id="KW-0267">Excision nuclease</keyword>
<dbReference type="InterPro" id="IPR036397">
    <property type="entry name" value="RNaseH_sf"/>
</dbReference>
<dbReference type="Gene3D" id="3.40.1440.10">
    <property type="entry name" value="GIY-YIG endonuclease"/>
    <property type="match status" value="1"/>
</dbReference>
<keyword evidence="14" id="KW-1185">Reference proteome</keyword>
<evidence type="ECO:0000256" key="11">
    <source>
        <dbReference type="ARBA" id="ARBA00042732"/>
    </source>
</evidence>
<dbReference type="Pfam" id="PF01541">
    <property type="entry name" value="GIY-YIG"/>
    <property type="match status" value="1"/>
</dbReference>